<dbReference type="Gene3D" id="1.10.472.170">
    <property type="match status" value="1"/>
</dbReference>
<evidence type="ECO:0008006" key="2">
    <source>
        <dbReference type="Google" id="ProtNLM"/>
    </source>
</evidence>
<protein>
    <recommendedName>
        <fullName evidence="2">Transcription factor TFIIB cyclin-like domain-containing protein</fullName>
    </recommendedName>
</protein>
<dbReference type="InterPro" id="IPR036915">
    <property type="entry name" value="Cyclin-like_sf"/>
</dbReference>
<dbReference type="EMBL" id="LAZR01007262">
    <property type="protein sequence ID" value="KKM86408.1"/>
    <property type="molecule type" value="Genomic_DNA"/>
</dbReference>
<evidence type="ECO:0000313" key="1">
    <source>
        <dbReference type="EMBL" id="KKM86408.1"/>
    </source>
</evidence>
<proteinExistence type="predicted"/>
<name>A0A0F9KXH6_9ZZZZ</name>
<sequence>MECEECKGEFDGNVCIFCGLVVDSRPISYNDLGYTQRNMDITTLYSAGYRVWEHPLSPNIRKRSKQFVPRYQKKYHDYLYVKAYESISKLIGQLQLNKQIKFEALNLFKGIRDLDVDFFKHHKLAPTYLACIKIACKIHDYPISNHQLAMVIDYESDIDLKKNVSYMEKKFNKAYSGIIVLYKLILREPEYPKFIAYACSILGTTNQFMLDIYHAYKHLRKRFQPHFRIEGYILAIIYLAGMGKYTLKELEEKFHTSSITISNRKNEIKNYVKKM</sequence>
<accession>A0A0F9KXH6</accession>
<gene>
    <name evidence="1" type="ORF">LCGC14_1279300</name>
</gene>
<comment type="caution">
    <text evidence="1">The sequence shown here is derived from an EMBL/GenBank/DDBJ whole genome shotgun (WGS) entry which is preliminary data.</text>
</comment>
<dbReference type="CDD" id="cd00043">
    <property type="entry name" value="CYCLIN_SF"/>
    <property type="match status" value="1"/>
</dbReference>
<dbReference type="SUPFAM" id="SSF47954">
    <property type="entry name" value="Cyclin-like"/>
    <property type="match status" value="1"/>
</dbReference>
<organism evidence="1">
    <name type="scientific">marine sediment metagenome</name>
    <dbReference type="NCBI Taxonomy" id="412755"/>
    <lineage>
        <taxon>unclassified sequences</taxon>
        <taxon>metagenomes</taxon>
        <taxon>ecological metagenomes</taxon>
    </lineage>
</organism>
<dbReference type="AlphaFoldDB" id="A0A0F9KXH6"/>
<reference evidence="1" key="1">
    <citation type="journal article" date="2015" name="Nature">
        <title>Complex archaea that bridge the gap between prokaryotes and eukaryotes.</title>
        <authorList>
            <person name="Spang A."/>
            <person name="Saw J.H."/>
            <person name="Jorgensen S.L."/>
            <person name="Zaremba-Niedzwiedzka K."/>
            <person name="Martijn J."/>
            <person name="Lind A.E."/>
            <person name="van Eijk R."/>
            <person name="Schleper C."/>
            <person name="Guy L."/>
            <person name="Ettema T.J."/>
        </authorList>
    </citation>
    <scope>NUCLEOTIDE SEQUENCE</scope>
</reference>